<evidence type="ECO:0000313" key="3">
    <source>
        <dbReference type="Proteomes" id="UP001362999"/>
    </source>
</evidence>
<dbReference type="AlphaFoldDB" id="A0AAW0BKL1"/>
<reference evidence="2 3" key="1">
    <citation type="journal article" date="2024" name="J Genomics">
        <title>Draft genome sequencing and assembly of Favolaschia claudopus CIRM-BRFM 2984 isolated from oak limbs.</title>
        <authorList>
            <person name="Navarro D."/>
            <person name="Drula E."/>
            <person name="Chaduli D."/>
            <person name="Cazenave R."/>
            <person name="Ahrendt S."/>
            <person name="Wang J."/>
            <person name="Lipzen A."/>
            <person name="Daum C."/>
            <person name="Barry K."/>
            <person name="Grigoriev I.V."/>
            <person name="Favel A."/>
            <person name="Rosso M.N."/>
            <person name="Martin F."/>
        </authorList>
    </citation>
    <scope>NUCLEOTIDE SEQUENCE [LARGE SCALE GENOMIC DNA]</scope>
    <source>
        <strain evidence="2 3">CIRM-BRFM 2984</strain>
    </source>
</reference>
<dbReference type="Proteomes" id="UP001362999">
    <property type="component" value="Unassembled WGS sequence"/>
</dbReference>
<keyword evidence="3" id="KW-1185">Reference proteome</keyword>
<gene>
    <name evidence="2" type="ORF">R3P38DRAFT_940841</name>
</gene>
<comment type="caution">
    <text evidence="2">The sequence shown here is derived from an EMBL/GenBank/DDBJ whole genome shotgun (WGS) entry which is preliminary data.</text>
</comment>
<organism evidence="2 3">
    <name type="scientific">Favolaschia claudopus</name>
    <dbReference type="NCBI Taxonomy" id="2862362"/>
    <lineage>
        <taxon>Eukaryota</taxon>
        <taxon>Fungi</taxon>
        <taxon>Dikarya</taxon>
        <taxon>Basidiomycota</taxon>
        <taxon>Agaricomycotina</taxon>
        <taxon>Agaricomycetes</taxon>
        <taxon>Agaricomycetidae</taxon>
        <taxon>Agaricales</taxon>
        <taxon>Marasmiineae</taxon>
        <taxon>Mycenaceae</taxon>
        <taxon>Favolaschia</taxon>
    </lineage>
</organism>
<evidence type="ECO:0000313" key="2">
    <source>
        <dbReference type="EMBL" id="KAK7027606.1"/>
    </source>
</evidence>
<accession>A0AAW0BKL1</accession>
<feature type="region of interest" description="Disordered" evidence="1">
    <location>
        <begin position="203"/>
        <end position="225"/>
    </location>
</feature>
<protein>
    <submittedName>
        <fullName evidence="2">Uncharacterized protein</fullName>
    </submittedName>
</protein>
<evidence type="ECO:0000256" key="1">
    <source>
        <dbReference type="SAM" id="MobiDB-lite"/>
    </source>
</evidence>
<sequence>MKDTEISRTHQCCPPRSIPAPGPCLARYICTIRSMVEGFAVCSSDASTGEGISAGRVIRYIQQIPKQLRIPASTVIAEGSSKVFVSSHQFARSGQDSVNVEEGCIQCRMDILKESFTTLARSGQVRRQLPPASPPSQQNAVELSCQCQGYRYRSFTRVNCSTRLQKRDDEVTFVLRCFFDQVAVVALQNCFFSVSKEFKPSKEFERSQPRASQRIQEPTRARALR</sequence>
<dbReference type="EMBL" id="JAWWNJ010000029">
    <property type="protein sequence ID" value="KAK7027606.1"/>
    <property type="molecule type" value="Genomic_DNA"/>
</dbReference>
<name>A0AAW0BKL1_9AGAR</name>
<proteinExistence type="predicted"/>